<comment type="caution">
    <text evidence="3">The sequence shown here is derived from an EMBL/GenBank/DDBJ whole genome shotgun (WGS) entry which is preliminary data.</text>
</comment>
<proteinExistence type="predicted"/>
<dbReference type="AlphaFoldDB" id="A0A2N5Y5F1"/>
<protein>
    <submittedName>
        <fullName evidence="3">Esterase</fullName>
    </submittedName>
</protein>
<keyword evidence="1" id="KW-0378">Hydrolase</keyword>
<dbReference type="PANTHER" id="PTHR48081">
    <property type="entry name" value="AB HYDROLASE SUPERFAMILY PROTEIN C4A8.06C"/>
    <property type="match status" value="1"/>
</dbReference>
<dbReference type="RefSeq" id="WP_101520304.1">
    <property type="nucleotide sequence ID" value="NZ_PKLZ01000002.1"/>
</dbReference>
<dbReference type="PANTHER" id="PTHR48081:SF8">
    <property type="entry name" value="ALPHA_BETA HYDROLASE FOLD-3 DOMAIN-CONTAINING PROTEIN-RELATED"/>
    <property type="match status" value="1"/>
</dbReference>
<dbReference type="Pfam" id="PF07859">
    <property type="entry name" value="Abhydrolase_3"/>
    <property type="match status" value="1"/>
</dbReference>
<dbReference type="SUPFAM" id="SSF53474">
    <property type="entry name" value="alpha/beta-Hydrolases"/>
    <property type="match status" value="1"/>
</dbReference>
<evidence type="ECO:0000313" key="4">
    <source>
        <dbReference type="Proteomes" id="UP000234845"/>
    </source>
</evidence>
<accession>A0A2N5Y5F1</accession>
<evidence type="ECO:0000313" key="3">
    <source>
        <dbReference type="EMBL" id="PLW83623.1"/>
    </source>
</evidence>
<keyword evidence="4" id="KW-1185">Reference proteome</keyword>
<dbReference type="GO" id="GO:0016787">
    <property type="term" value="F:hydrolase activity"/>
    <property type="evidence" value="ECO:0007669"/>
    <property type="project" value="UniProtKB-KW"/>
</dbReference>
<reference evidence="4" key="1">
    <citation type="submission" date="2017-11" db="EMBL/GenBank/DDBJ databases">
        <title>The draft genome sequence of Chromatocurvus sp. F02.</title>
        <authorList>
            <person name="Du Z.-J."/>
            <person name="Chang Y.-Q."/>
        </authorList>
    </citation>
    <scope>NUCLEOTIDE SEQUENCE [LARGE SCALE GENOMIC DNA]</scope>
    <source>
        <strain evidence="4">F02</strain>
    </source>
</reference>
<dbReference type="InterPro" id="IPR029058">
    <property type="entry name" value="AB_hydrolase_fold"/>
</dbReference>
<organism evidence="3 4">
    <name type="scientific">Kineobactrum sediminis</name>
    <dbReference type="NCBI Taxonomy" id="1905677"/>
    <lineage>
        <taxon>Bacteria</taxon>
        <taxon>Pseudomonadati</taxon>
        <taxon>Pseudomonadota</taxon>
        <taxon>Gammaproteobacteria</taxon>
        <taxon>Cellvibrionales</taxon>
        <taxon>Halieaceae</taxon>
        <taxon>Kineobactrum</taxon>
    </lineage>
</organism>
<dbReference type="EMBL" id="PKLZ01000002">
    <property type="protein sequence ID" value="PLW83623.1"/>
    <property type="molecule type" value="Genomic_DNA"/>
</dbReference>
<dbReference type="InterPro" id="IPR050300">
    <property type="entry name" value="GDXG_lipolytic_enzyme"/>
</dbReference>
<gene>
    <name evidence="3" type="ORF">CWI75_04540</name>
</gene>
<dbReference type="Proteomes" id="UP000234845">
    <property type="component" value="Unassembled WGS sequence"/>
</dbReference>
<evidence type="ECO:0000259" key="2">
    <source>
        <dbReference type="Pfam" id="PF07859"/>
    </source>
</evidence>
<dbReference type="InterPro" id="IPR013094">
    <property type="entry name" value="AB_hydrolase_3"/>
</dbReference>
<dbReference type="Gene3D" id="3.40.50.1820">
    <property type="entry name" value="alpha/beta hydrolase"/>
    <property type="match status" value="1"/>
</dbReference>
<evidence type="ECO:0000256" key="1">
    <source>
        <dbReference type="ARBA" id="ARBA00022801"/>
    </source>
</evidence>
<feature type="domain" description="Alpha/beta hydrolase fold-3" evidence="2">
    <location>
        <begin position="80"/>
        <end position="288"/>
    </location>
</feature>
<dbReference type="OrthoDB" id="9806180at2"/>
<sequence>MKYNIDPELTPILELLPPFDLKDPGVMRATMDAMIAPANAELDTSGVTITDHHIPGAPGDPEVPVRVYQPENATAAVPGLIYLHGGGFVFGNLESEHANCLALCRNLGIVVVSVDYRLSPETAFPGPLEDCYAALSWAHAQRDTLDIDERRLGIMGQSAGGCLAAATALATRERGGPALCYQFLSIPVLDDRLDSTSMRAFTDTPIWHRPNAEQSWDYYLGSAYQRGGADVPALAAPAREQNLAGLPAACVTVMEFDPLRDEALSYAQRLLAAGVSTEIHCYPGTFHGSSMVTEATLSRRAVTDTYAALTRGLCIDQK</sequence>
<name>A0A2N5Y5F1_9GAMM</name>